<gene>
    <name evidence="2" type="ORF">CC85DRAFT_246909</name>
</gene>
<keyword evidence="3" id="KW-1185">Reference proteome</keyword>
<reference evidence="2 3" key="1">
    <citation type="submission" date="2015-03" db="EMBL/GenBank/DDBJ databases">
        <title>Genomics and transcriptomics of the oil-accumulating basidiomycete yeast T. oleaginosus allow insights into substrate utilization and the diverse evolutionary trajectories of mating systems in fungi.</title>
        <authorList>
            <consortium name="DOE Joint Genome Institute"/>
            <person name="Kourist R."/>
            <person name="Kracht O."/>
            <person name="Bracharz F."/>
            <person name="Lipzen A."/>
            <person name="Nolan M."/>
            <person name="Ohm R."/>
            <person name="Grigoriev I."/>
            <person name="Sun S."/>
            <person name="Heitman J."/>
            <person name="Bruck T."/>
            <person name="Nowrousian M."/>
        </authorList>
    </citation>
    <scope>NUCLEOTIDE SEQUENCE [LARGE SCALE GENOMIC DNA]</scope>
    <source>
        <strain evidence="2 3">IBC0246</strain>
    </source>
</reference>
<evidence type="ECO:0000313" key="2">
    <source>
        <dbReference type="EMBL" id="KLT41850.1"/>
    </source>
</evidence>
<protein>
    <submittedName>
        <fullName evidence="2">Uncharacterized protein</fullName>
    </submittedName>
</protein>
<dbReference type="PANTHER" id="PTHR37487:SF2">
    <property type="entry name" value="EXPRESSED PROTEIN"/>
    <property type="match status" value="1"/>
</dbReference>
<proteinExistence type="predicted"/>
<dbReference type="PANTHER" id="PTHR37487">
    <property type="entry name" value="CHROMOSOME 1, WHOLE GENOME SHOTGUN SEQUENCE"/>
    <property type="match status" value="1"/>
</dbReference>
<evidence type="ECO:0000256" key="1">
    <source>
        <dbReference type="SAM" id="SignalP"/>
    </source>
</evidence>
<dbReference type="GeneID" id="28980998"/>
<feature type="chain" id="PRO_5005245392" evidence="1">
    <location>
        <begin position="23"/>
        <end position="118"/>
    </location>
</feature>
<dbReference type="Proteomes" id="UP000053611">
    <property type="component" value="Unassembled WGS sequence"/>
</dbReference>
<dbReference type="EMBL" id="KQ087212">
    <property type="protein sequence ID" value="KLT41850.1"/>
    <property type="molecule type" value="Genomic_DNA"/>
</dbReference>
<dbReference type="STRING" id="879819.A0A0J0XL85"/>
<accession>A0A0J0XL85</accession>
<organism evidence="2 3">
    <name type="scientific">Cutaneotrichosporon oleaginosum</name>
    <dbReference type="NCBI Taxonomy" id="879819"/>
    <lineage>
        <taxon>Eukaryota</taxon>
        <taxon>Fungi</taxon>
        <taxon>Dikarya</taxon>
        <taxon>Basidiomycota</taxon>
        <taxon>Agaricomycotina</taxon>
        <taxon>Tremellomycetes</taxon>
        <taxon>Trichosporonales</taxon>
        <taxon>Trichosporonaceae</taxon>
        <taxon>Cutaneotrichosporon</taxon>
    </lineage>
</organism>
<evidence type="ECO:0000313" key="3">
    <source>
        <dbReference type="Proteomes" id="UP000053611"/>
    </source>
</evidence>
<keyword evidence="1" id="KW-0732">Signal</keyword>
<sequence length="118" mass="12157">MKSAVLAATIFALGVAAQGAEPQINTPTSLVQCQPIKITWTGGKPPYWVSALPGGEPGGVPLKDWGQQTGTELTWTVDLPAGTSISMQVKDSNGAINYAQAVSVRAGSDTKCLDGASR</sequence>
<feature type="signal peptide" evidence="1">
    <location>
        <begin position="1"/>
        <end position="22"/>
    </location>
</feature>
<dbReference type="AlphaFoldDB" id="A0A0J0XL85"/>
<name>A0A0J0XL85_9TREE</name>
<dbReference type="OrthoDB" id="3362246at2759"/>